<feature type="signal peptide" evidence="10">
    <location>
        <begin position="1"/>
        <end position="24"/>
    </location>
</feature>
<evidence type="ECO:0000256" key="7">
    <source>
        <dbReference type="ARBA" id="ARBA00022801"/>
    </source>
</evidence>
<evidence type="ECO:0000256" key="2">
    <source>
        <dbReference type="ARBA" id="ARBA00009547"/>
    </source>
</evidence>
<keyword evidence="8" id="KW-1015">Disulfide bond</keyword>
<keyword evidence="4" id="KW-0540">Nuclease</keyword>
<evidence type="ECO:0000256" key="4">
    <source>
        <dbReference type="ARBA" id="ARBA00022722"/>
    </source>
</evidence>
<evidence type="ECO:0000256" key="1">
    <source>
        <dbReference type="ARBA" id="ARBA00000245"/>
    </source>
</evidence>
<keyword evidence="12" id="KW-1185">Reference proteome</keyword>
<comment type="catalytic activity">
    <reaction evidence="1">
        <text>Endonucleolytic cleavage to 5'-phosphomononucleotide and 5'-phosphooligonucleotide end-products.</text>
        <dbReference type="EC" id="3.1.30.1"/>
    </reaction>
</comment>
<dbReference type="Gene3D" id="1.10.575.10">
    <property type="entry name" value="P1 Nuclease"/>
    <property type="match status" value="1"/>
</dbReference>
<comment type="similarity">
    <text evidence="2">Belongs to the nuclease type I family.</text>
</comment>
<dbReference type="GO" id="GO:0000014">
    <property type="term" value="F:single-stranded DNA endodeoxyribonuclease activity"/>
    <property type="evidence" value="ECO:0007669"/>
    <property type="project" value="UniProtKB-ARBA"/>
</dbReference>
<dbReference type="CDD" id="cd11010">
    <property type="entry name" value="S1-P1_nuclease"/>
    <property type="match status" value="1"/>
</dbReference>
<dbReference type="EC" id="3.1.30.1" evidence="3"/>
<name>A0A0K9PW49_ZOSMR</name>
<evidence type="ECO:0000256" key="6">
    <source>
        <dbReference type="ARBA" id="ARBA00022759"/>
    </source>
</evidence>
<dbReference type="OMA" id="GHHAICK"/>
<keyword evidence="5" id="KW-0479">Metal-binding</keyword>
<dbReference type="STRING" id="29655.A0A0K9PW49"/>
<evidence type="ECO:0000256" key="9">
    <source>
        <dbReference type="ARBA" id="ARBA00023180"/>
    </source>
</evidence>
<organism evidence="11 12">
    <name type="scientific">Zostera marina</name>
    <name type="common">Eelgrass</name>
    <dbReference type="NCBI Taxonomy" id="29655"/>
    <lineage>
        <taxon>Eukaryota</taxon>
        <taxon>Viridiplantae</taxon>
        <taxon>Streptophyta</taxon>
        <taxon>Embryophyta</taxon>
        <taxon>Tracheophyta</taxon>
        <taxon>Spermatophyta</taxon>
        <taxon>Magnoliopsida</taxon>
        <taxon>Liliopsida</taxon>
        <taxon>Zosteraceae</taxon>
        <taxon>Zostera</taxon>
    </lineage>
</organism>
<evidence type="ECO:0000313" key="11">
    <source>
        <dbReference type="EMBL" id="KMZ72487.1"/>
    </source>
</evidence>
<reference evidence="12" key="1">
    <citation type="journal article" date="2016" name="Nature">
        <title>The genome of the seagrass Zostera marina reveals angiosperm adaptation to the sea.</title>
        <authorList>
            <person name="Olsen J.L."/>
            <person name="Rouze P."/>
            <person name="Verhelst B."/>
            <person name="Lin Y.-C."/>
            <person name="Bayer T."/>
            <person name="Collen J."/>
            <person name="Dattolo E."/>
            <person name="De Paoli E."/>
            <person name="Dittami S."/>
            <person name="Maumus F."/>
            <person name="Michel G."/>
            <person name="Kersting A."/>
            <person name="Lauritano C."/>
            <person name="Lohaus R."/>
            <person name="Toepel M."/>
            <person name="Tonon T."/>
            <person name="Vanneste K."/>
            <person name="Amirebrahimi M."/>
            <person name="Brakel J."/>
            <person name="Bostroem C."/>
            <person name="Chovatia M."/>
            <person name="Grimwood J."/>
            <person name="Jenkins J.W."/>
            <person name="Jueterbock A."/>
            <person name="Mraz A."/>
            <person name="Stam W.T."/>
            <person name="Tice H."/>
            <person name="Bornberg-Bauer E."/>
            <person name="Green P.J."/>
            <person name="Pearson G.A."/>
            <person name="Procaccini G."/>
            <person name="Duarte C.M."/>
            <person name="Schmutz J."/>
            <person name="Reusch T.B.H."/>
            <person name="Van de Peer Y."/>
        </authorList>
    </citation>
    <scope>NUCLEOTIDE SEQUENCE [LARGE SCALE GENOMIC DNA]</scope>
    <source>
        <strain evidence="12">cv. Finnish</strain>
    </source>
</reference>
<comment type="caution">
    <text evidence="11">The sequence shown here is derived from an EMBL/GenBank/DDBJ whole genome shotgun (WGS) entry which is preliminary data.</text>
</comment>
<keyword evidence="9" id="KW-0325">Glycoprotein</keyword>
<evidence type="ECO:0000256" key="5">
    <source>
        <dbReference type="ARBA" id="ARBA00022723"/>
    </source>
</evidence>
<keyword evidence="10" id="KW-0732">Signal</keyword>
<protein>
    <recommendedName>
        <fullName evidence="3">Aspergillus nuclease S1</fullName>
        <ecNumber evidence="3">3.1.30.1</ecNumber>
    </recommendedName>
</protein>
<dbReference type="PANTHER" id="PTHR33146">
    <property type="entry name" value="ENDONUCLEASE 4"/>
    <property type="match status" value="1"/>
</dbReference>
<feature type="chain" id="PRO_5005528069" description="Aspergillus nuclease S1" evidence="10">
    <location>
        <begin position="25"/>
        <end position="159"/>
    </location>
</feature>
<dbReference type="GO" id="GO:0006308">
    <property type="term" value="P:DNA catabolic process"/>
    <property type="evidence" value="ECO:0007669"/>
    <property type="project" value="InterPro"/>
</dbReference>
<dbReference type="OrthoDB" id="776994at2759"/>
<dbReference type="GO" id="GO:0046872">
    <property type="term" value="F:metal ion binding"/>
    <property type="evidence" value="ECO:0007669"/>
    <property type="project" value="UniProtKB-KW"/>
</dbReference>
<dbReference type="AlphaFoldDB" id="A0A0K9PW49"/>
<dbReference type="InterPro" id="IPR003154">
    <property type="entry name" value="S1/P1nuclease"/>
</dbReference>
<evidence type="ECO:0000256" key="10">
    <source>
        <dbReference type="SAM" id="SignalP"/>
    </source>
</evidence>
<keyword evidence="6" id="KW-0255">Endonuclease</keyword>
<sequence>MGVHCSFQILAVSLFLGSFVLTDGWGKEGHFMVCNIAEKYLSDDASAAVLDLLPASANGELASVCSWADQLRFRYRWSSPLHFIDTPEVCNYEYSRDCHNPQGNKDMCVAGAINNYTAQLQTYTDSQRTGCKHSKSLNSFCTNKLLRRLAIIVTIKVEG</sequence>
<dbReference type="Proteomes" id="UP000036987">
    <property type="component" value="Unassembled WGS sequence"/>
</dbReference>
<keyword evidence="7" id="KW-0378">Hydrolase</keyword>
<evidence type="ECO:0000313" key="12">
    <source>
        <dbReference type="Proteomes" id="UP000036987"/>
    </source>
</evidence>
<proteinExistence type="inferred from homology"/>
<dbReference type="Pfam" id="PF02265">
    <property type="entry name" value="S1-P1_nuclease"/>
    <property type="match status" value="1"/>
</dbReference>
<dbReference type="SUPFAM" id="SSF48537">
    <property type="entry name" value="Phospholipase C/P1 nuclease"/>
    <property type="match status" value="1"/>
</dbReference>
<accession>A0A0K9PW49</accession>
<dbReference type="EMBL" id="LFYR01000625">
    <property type="protein sequence ID" value="KMZ72487.1"/>
    <property type="molecule type" value="Genomic_DNA"/>
</dbReference>
<dbReference type="InterPro" id="IPR008947">
    <property type="entry name" value="PLipase_C/P1_nuclease_dom_sf"/>
</dbReference>
<dbReference type="PANTHER" id="PTHR33146:SF21">
    <property type="entry name" value="ASPERGILLUS NUCLEASE S1"/>
    <property type="match status" value="1"/>
</dbReference>
<gene>
    <name evidence="11" type="ORF">ZOSMA_162G00060</name>
</gene>
<evidence type="ECO:0000256" key="3">
    <source>
        <dbReference type="ARBA" id="ARBA00012562"/>
    </source>
</evidence>
<evidence type="ECO:0000256" key="8">
    <source>
        <dbReference type="ARBA" id="ARBA00023157"/>
    </source>
</evidence>
<dbReference type="GO" id="GO:0003676">
    <property type="term" value="F:nucleic acid binding"/>
    <property type="evidence" value="ECO:0007669"/>
    <property type="project" value="InterPro"/>
</dbReference>
<dbReference type="GO" id="GO:0004521">
    <property type="term" value="F:RNA endonuclease activity"/>
    <property type="evidence" value="ECO:0007669"/>
    <property type="project" value="UniProtKB-ARBA"/>
</dbReference>